<dbReference type="Pfam" id="PF02518">
    <property type="entry name" value="HATPase_c"/>
    <property type="match status" value="1"/>
</dbReference>
<dbReference type="Gene3D" id="1.10.510.10">
    <property type="entry name" value="Transferase(Phosphotransferase) domain 1"/>
    <property type="match status" value="1"/>
</dbReference>
<dbReference type="InterPro" id="IPR029016">
    <property type="entry name" value="GAF-like_dom_sf"/>
</dbReference>
<dbReference type="Gene3D" id="3.30.450.40">
    <property type="match status" value="1"/>
</dbReference>
<feature type="domain" description="Protein kinase" evidence="4">
    <location>
        <begin position="1"/>
        <end position="228"/>
    </location>
</feature>
<dbReference type="GO" id="GO:0005524">
    <property type="term" value="F:ATP binding"/>
    <property type="evidence" value="ECO:0007669"/>
    <property type="project" value="InterPro"/>
</dbReference>
<comment type="catalytic activity">
    <reaction evidence="1">
        <text>ATP + protein L-histidine = ADP + protein N-phospho-L-histidine.</text>
        <dbReference type="EC" id="2.7.13.3"/>
    </reaction>
</comment>
<dbReference type="InterPro" id="IPR005467">
    <property type="entry name" value="His_kinase_dom"/>
</dbReference>
<dbReference type="PROSITE" id="PS50109">
    <property type="entry name" value="HIS_KIN"/>
    <property type="match status" value="1"/>
</dbReference>
<dbReference type="InterPro" id="IPR003594">
    <property type="entry name" value="HATPase_dom"/>
</dbReference>
<dbReference type="InterPro" id="IPR000719">
    <property type="entry name" value="Prot_kinase_dom"/>
</dbReference>
<evidence type="ECO:0000256" key="3">
    <source>
        <dbReference type="SAM" id="Coils"/>
    </source>
</evidence>
<dbReference type="Proteomes" id="UP000487350">
    <property type="component" value="Unassembled WGS sequence"/>
</dbReference>
<dbReference type="CDD" id="cd14014">
    <property type="entry name" value="STKc_PknB_like"/>
    <property type="match status" value="1"/>
</dbReference>
<dbReference type="OrthoDB" id="9801841at2"/>
<dbReference type="SMART" id="SM00065">
    <property type="entry name" value="GAF"/>
    <property type="match status" value="1"/>
</dbReference>
<protein>
    <recommendedName>
        <fullName evidence="2">histidine kinase</fullName>
        <ecNumber evidence="2">2.7.13.3</ecNumber>
    </recommendedName>
</protein>
<dbReference type="SMART" id="SM00220">
    <property type="entry name" value="S_TKc"/>
    <property type="match status" value="1"/>
</dbReference>
<evidence type="ECO:0000313" key="7">
    <source>
        <dbReference type="Proteomes" id="UP000487350"/>
    </source>
</evidence>
<proteinExistence type="predicted"/>
<dbReference type="EMBL" id="WJBU01000009">
    <property type="protein sequence ID" value="MRD47778.1"/>
    <property type="molecule type" value="Genomic_DNA"/>
</dbReference>
<dbReference type="InterPro" id="IPR004358">
    <property type="entry name" value="Sig_transdc_His_kin-like_C"/>
</dbReference>
<dbReference type="InterPro" id="IPR003018">
    <property type="entry name" value="GAF"/>
</dbReference>
<keyword evidence="7" id="KW-1185">Reference proteome</keyword>
<evidence type="ECO:0000256" key="1">
    <source>
        <dbReference type="ARBA" id="ARBA00000085"/>
    </source>
</evidence>
<keyword evidence="3" id="KW-0175">Coiled coil</keyword>
<evidence type="ECO:0000259" key="5">
    <source>
        <dbReference type="PROSITE" id="PS50109"/>
    </source>
</evidence>
<dbReference type="PANTHER" id="PTHR43642:SF1">
    <property type="entry name" value="HYBRID SIGNAL TRANSDUCTION HISTIDINE KINASE G"/>
    <property type="match status" value="1"/>
</dbReference>
<dbReference type="InterPro" id="IPR027417">
    <property type="entry name" value="P-loop_NTPase"/>
</dbReference>
<dbReference type="InterPro" id="IPR036890">
    <property type="entry name" value="HATPase_C_sf"/>
</dbReference>
<dbReference type="EC" id="2.7.13.3" evidence="2"/>
<dbReference type="PROSITE" id="PS50011">
    <property type="entry name" value="PROTEIN_KINASE_DOM"/>
    <property type="match status" value="1"/>
</dbReference>
<dbReference type="Pfam" id="PF00069">
    <property type="entry name" value="Pkinase"/>
    <property type="match status" value="1"/>
</dbReference>
<dbReference type="GO" id="GO:0004673">
    <property type="term" value="F:protein histidine kinase activity"/>
    <property type="evidence" value="ECO:0007669"/>
    <property type="project" value="UniProtKB-EC"/>
</dbReference>
<accession>A0A844AZD0</accession>
<dbReference type="PRINTS" id="PR00344">
    <property type="entry name" value="BCTRLSENSOR"/>
</dbReference>
<dbReference type="SUPFAM" id="SSF52540">
    <property type="entry name" value="P-loop containing nucleoside triphosphate hydrolases"/>
    <property type="match status" value="1"/>
</dbReference>
<feature type="coiled-coil region" evidence="3">
    <location>
        <begin position="1412"/>
        <end position="1446"/>
    </location>
</feature>
<dbReference type="SUPFAM" id="SSF55781">
    <property type="entry name" value="GAF domain-like"/>
    <property type="match status" value="1"/>
</dbReference>
<feature type="domain" description="Histidine kinase" evidence="5">
    <location>
        <begin position="1595"/>
        <end position="1709"/>
    </location>
</feature>
<gene>
    <name evidence="6" type="ORF">GHT07_10855</name>
</gene>
<dbReference type="PANTHER" id="PTHR43642">
    <property type="entry name" value="HYBRID SIGNAL TRANSDUCTION HISTIDINE KINASE G"/>
    <property type="match status" value="1"/>
</dbReference>
<evidence type="ECO:0000313" key="6">
    <source>
        <dbReference type="EMBL" id="MRD47778.1"/>
    </source>
</evidence>
<comment type="caution">
    <text evidence="6">The sequence shown here is derived from an EMBL/GenBank/DDBJ whole genome shotgun (WGS) entry which is preliminary data.</text>
</comment>
<dbReference type="SUPFAM" id="SSF56112">
    <property type="entry name" value="Protein kinase-like (PK-like)"/>
    <property type="match status" value="1"/>
</dbReference>
<dbReference type="InterPro" id="IPR011009">
    <property type="entry name" value="Kinase-like_dom_sf"/>
</dbReference>
<dbReference type="InterPro" id="IPR053159">
    <property type="entry name" value="Hybrid_Histidine_Kinase"/>
</dbReference>
<name>A0A844AZD0_9BURK</name>
<dbReference type="SMART" id="SM00387">
    <property type="entry name" value="HATPase_c"/>
    <property type="match status" value="1"/>
</dbReference>
<dbReference type="Pfam" id="PF13191">
    <property type="entry name" value="AAA_16"/>
    <property type="match status" value="1"/>
</dbReference>
<organism evidence="6 7">
    <name type="scientific">Caenimonas koreensis DSM 17982</name>
    <dbReference type="NCBI Taxonomy" id="1121255"/>
    <lineage>
        <taxon>Bacteria</taxon>
        <taxon>Pseudomonadati</taxon>
        <taxon>Pseudomonadota</taxon>
        <taxon>Betaproteobacteria</taxon>
        <taxon>Burkholderiales</taxon>
        <taxon>Comamonadaceae</taxon>
        <taxon>Caenimonas</taxon>
    </lineage>
</organism>
<sequence>MRHETSLLQRLKAIEGIARLAVGIEVDGMLVLHDHGGTTLAQQLQAGPVDADTLVKLAMQLARTLAEIHRRGVVHRDVNPTNIVMSSSGDAVLIDFDLAGMPGQPGFVPPDGEVMGTLAYLAPEQSGRTGRAVDQRADLYALGVTLYEAATGRLPFESLETLNLIHQHLAVDPVPPHQLDARVPAGLSAIVLRLMAKAPEQRYQSADGLLNDLRLLRQKLDAGDHGMFELGERDFPARLAPPRQLVARDAELASLAGAFARALDEPQGAVLVEGAAGVGKSVLIHELRALAAAAGGWFVHGKFDQFQKDAATAGAVTQTTQAVARLLLALPPQDLAAQRQRILSVLGHNAGLMTRLAPEFGLLLGAHPAVPEVDPSQAEERFQQAILDLLTAIVSPERPLVVVFDDLHWAGPASLRGFARMVSESGVRGLLLVGAYRPEEVGPDDVLTPMLAQWSQLAAPPLRIALGNLDEGSTGLLLEKMLRLGGDRALELARAVRTLSAGNPFDTLEMVNALRADGVLGHDNTGWHWNSDEVRHYVGASNVVDLLKARIERLPAASRELVEFMSCLGNSVEFQLLAAAVRLGARELEERLGALLEDGLLLAESVAGQRIVRFRHDRVQQAVMGALPGERRMHHQLAMARSLSAHPAYEHEAAAQYLPCAGALREPAEQRLAARLFVDLARRLASTATYQLAERYLAAASDLLEQGEPDTAMRATIDKGRHAALYSLGRLQESDPVFAALRSRATDALEMVEPTCLQMRSLFMRGQTEQAKTLGLDLLKQLGLQVPPNYDAPDTHARMDGLAQWVREDSQLDHGRRKCIQDERLLAIAKVLGRLTRPAYFPPDSKAFQWLLLQCQRLWAEHGPCPELVSSLGRMSSMLITLRGDYRTAYEVSRHVLAVGQALGWEPQTSEARFLFATFAGHWFEPLEQVFRQLTQACEGVRSSGDASYAGYVHAVLITSLLEINATVGASMTELQAGIAMCQRAGNVHAAAQHMCELQMLRALAGQTTRWDSFDDGQFSEQDFLARVGQLPYMQHTYAECRAMHGLIMGEADILVPHAVLGKAQSGDVAGYYMSVYANLFHALARAWQLRAGVTAEEREHLTDELQASRAWLAARAVDQPANFAHLLRLVEAEQAWAIGDMWGAAAAFDAAFAEPGIRARPWHRAVITERAGLFHLATGVSHMGRRLVADARDQFLAWGAKAKVAVMQSRYDFLSEPQPGETHKIRAGIASAASMPARASTSGLSSGEIDLLGVLRASQALSSETSPERLATRVTQVLAALTGATRVHVLAWIDDDWLLLAPSPGESSIPVAVAGQRGVLPLSVCSYAQRTGEALVVDDVLADDRFWRDRYFAFLPRCSVMVAPIVGQGNTRAMLYLENTQGTSTFSAQRLEAVMLIAGQLAVSLANAWLYESLEERVRKRTVELEEMQERLVDTARRAGKAEVANNVLHNVGNVLNSVTVSTSLVRTTLANSRLSGFDRALQMMKDRERQLASVLPGDMQGAALLAYLDSLATTLQQEQKDALDNLDRVTRSVDHISYVVAAQQSHAGASTVVESAQPQDILEEARDLCNDVIARGGIDVTLRSEANAAMLLDRSRLLQILVNLVRNAAQAMEGMPAGARQLILSASVVEHELGEYLRIAVQDVGEGIPQELLTRIFAHGVSARKGGHGFGLHSSALAAMEMDGKLTAHSDGPGRGSTFVLEVPAIPA</sequence>
<reference evidence="6 7" key="1">
    <citation type="submission" date="2019-11" db="EMBL/GenBank/DDBJ databases">
        <title>Caenimonas koreensis gen. nov., sp. nov., isolated from activated sludge.</title>
        <authorList>
            <person name="Seung H.R."/>
        </authorList>
    </citation>
    <scope>NUCLEOTIDE SEQUENCE [LARGE SCALE GENOMIC DNA]</scope>
    <source>
        <strain evidence="6 7">EMB320</strain>
    </source>
</reference>
<dbReference type="InterPro" id="IPR041664">
    <property type="entry name" value="AAA_16"/>
</dbReference>
<dbReference type="Pfam" id="PF01590">
    <property type="entry name" value="GAF"/>
    <property type="match status" value="1"/>
</dbReference>
<evidence type="ECO:0000259" key="4">
    <source>
        <dbReference type="PROSITE" id="PS50011"/>
    </source>
</evidence>
<evidence type="ECO:0000256" key="2">
    <source>
        <dbReference type="ARBA" id="ARBA00012438"/>
    </source>
</evidence>
<dbReference type="Gene3D" id="3.30.565.10">
    <property type="entry name" value="Histidine kinase-like ATPase, C-terminal domain"/>
    <property type="match status" value="1"/>
</dbReference>
<dbReference type="SUPFAM" id="SSF55874">
    <property type="entry name" value="ATPase domain of HSP90 chaperone/DNA topoisomerase II/histidine kinase"/>
    <property type="match status" value="1"/>
</dbReference>